<dbReference type="EMBL" id="CAXIEN010000033">
    <property type="protein sequence ID" value="CAL1268367.1"/>
    <property type="molecule type" value="Genomic_DNA"/>
</dbReference>
<dbReference type="GO" id="GO:0032502">
    <property type="term" value="P:developmental process"/>
    <property type="evidence" value="ECO:0007669"/>
    <property type="project" value="UniProtKB-ARBA"/>
</dbReference>
<dbReference type="GO" id="GO:0010256">
    <property type="term" value="P:endomembrane system organization"/>
    <property type="evidence" value="ECO:0007669"/>
    <property type="project" value="UniProtKB-ARBA"/>
</dbReference>
<feature type="region of interest" description="Disordered" evidence="8">
    <location>
        <begin position="497"/>
        <end position="517"/>
    </location>
</feature>
<evidence type="ECO:0000256" key="1">
    <source>
        <dbReference type="ARBA" id="ARBA00011065"/>
    </source>
</evidence>
<evidence type="ECO:0000313" key="11">
    <source>
        <dbReference type="Proteomes" id="UP001497382"/>
    </source>
</evidence>
<dbReference type="CDD" id="cd01530">
    <property type="entry name" value="Cdc25"/>
    <property type="match status" value="1"/>
</dbReference>
<feature type="compositionally biased region" description="Low complexity" evidence="8">
    <location>
        <begin position="135"/>
        <end position="144"/>
    </location>
</feature>
<dbReference type="Pfam" id="PF00581">
    <property type="entry name" value="Rhodanese"/>
    <property type="match status" value="1"/>
</dbReference>
<comment type="catalytic activity">
    <reaction evidence="6 7">
        <text>O-phospho-L-tyrosyl-[protein] + H2O = L-tyrosyl-[protein] + phosphate</text>
        <dbReference type="Rhea" id="RHEA:10684"/>
        <dbReference type="Rhea" id="RHEA-COMP:10136"/>
        <dbReference type="Rhea" id="RHEA-COMP:20101"/>
        <dbReference type="ChEBI" id="CHEBI:15377"/>
        <dbReference type="ChEBI" id="CHEBI:43474"/>
        <dbReference type="ChEBI" id="CHEBI:46858"/>
        <dbReference type="ChEBI" id="CHEBI:61978"/>
        <dbReference type="EC" id="3.1.3.48"/>
    </reaction>
</comment>
<dbReference type="AlphaFoldDB" id="A0AAV1Z9Z9"/>
<evidence type="ECO:0000259" key="9">
    <source>
        <dbReference type="PROSITE" id="PS50206"/>
    </source>
</evidence>
<evidence type="ECO:0000313" key="10">
    <source>
        <dbReference type="EMBL" id="CAL1268367.1"/>
    </source>
</evidence>
<dbReference type="GO" id="GO:0051301">
    <property type="term" value="P:cell division"/>
    <property type="evidence" value="ECO:0007669"/>
    <property type="project" value="UniProtKB-UniRule"/>
</dbReference>
<dbReference type="InterPro" id="IPR036873">
    <property type="entry name" value="Rhodanese-like_dom_sf"/>
</dbReference>
<keyword evidence="4 7" id="KW-0904">Protein phosphatase</keyword>
<dbReference type="Gene3D" id="3.40.250.10">
    <property type="entry name" value="Rhodanese-like domain"/>
    <property type="match status" value="1"/>
</dbReference>
<evidence type="ECO:0000256" key="4">
    <source>
        <dbReference type="ARBA" id="ARBA00022912"/>
    </source>
</evidence>
<proteinExistence type="inferred from homology"/>
<comment type="caution">
    <text evidence="10">The sequence shown here is derived from an EMBL/GenBank/DDBJ whole genome shotgun (WGS) entry which is preliminary data.</text>
</comment>
<sequence>MDLIYSQSPTSEVAGSSASVEISNLSPVTNLALNLSSLSTSVAGTPIRRISWSNPVPGGDKIGVNFDDISPSMTDSPVLEILPKSKLTKHKDVIDNQIALHSYYEEKENICPRSRSTDSHKNEGETENFLERCSQDSGYSGSSLSHRWREKSFFSSFDVDGEDSMDVIFDFGNSESLQESFPLPNNMSSLLRKPLVSQTSRQVTPGSKKSKLAMRRCLSVEMDSVANQLVCDCENVSEPFTDKDTNNTGCRANNPCFYPDLLGKSTFKRPEPPNDLDLNECKRRKSSPSIDLPLSFSNGNIRIKRSYSETAATIMHAILKSDLQPELIGDGSRIYALPLVKGRHQDLKSISPGTLARLLQGEFKEEINAFVVIDCRYPYEFEGGHIQGAKNIYTKEDILDTFLTNSGKCIKNTIIIFHCEFSSERAPSLCRFLRKKDREMNQGNYPRLDYPELYILEGGYKAFYNDHKELCEPQEYKPMNHKDHGFELRHFRAKSKSWGSDSKNRGQLRSNSITSIL</sequence>
<dbReference type="GO" id="GO:0004725">
    <property type="term" value="F:protein tyrosine phosphatase activity"/>
    <property type="evidence" value="ECO:0007669"/>
    <property type="project" value="UniProtKB-UniRule"/>
</dbReference>
<dbReference type="GO" id="GO:0000086">
    <property type="term" value="P:G2/M transition of mitotic cell cycle"/>
    <property type="evidence" value="ECO:0007669"/>
    <property type="project" value="TreeGrafter"/>
</dbReference>
<comment type="similarity">
    <text evidence="1 7">Belongs to the MPI phosphatase family.</text>
</comment>
<dbReference type="InterPro" id="IPR000751">
    <property type="entry name" value="MPI_Phosphatase"/>
</dbReference>
<dbReference type="GO" id="GO:0009794">
    <property type="term" value="P:regulation of mitotic cell cycle, embryonic"/>
    <property type="evidence" value="ECO:0007669"/>
    <property type="project" value="UniProtKB-ARBA"/>
</dbReference>
<dbReference type="SMART" id="SM00450">
    <property type="entry name" value="RHOD"/>
    <property type="match status" value="1"/>
</dbReference>
<evidence type="ECO:0000256" key="5">
    <source>
        <dbReference type="ARBA" id="ARBA00023306"/>
    </source>
</evidence>
<evidence type="ECO:0000256" key="3">
    <source>
        <dbReference type="ARBA" id="ARBA00022801"/>
    </source>
</evidence>
<dbReference type="GO" id="GO:0110032">
    <property type="term" value="P:positive regulation of G2/MI transition of meiotic cell cycle"/>
    <property type="evidence" value="ECO:0007669"/>
    <property type="project" value="TreeGrafter"/>
</dbReference>
<dbReference type="GO" id="GO:0005737">
    <property type="term" value="C:cytoplasm"/>
    <property type="evidence" value="ECO:0007669"/>
    <property type="project" value="TreeGrafter"/>
</dbReference>
<dbReference type="GO" id="GO:0005634">
    <property type="term" value="C:nucleus"/>
    <property type="evidence" value="ECO:0007669"/>
    <property type="project" value="TreeGrafter"/>
</dbReference>
<dbReference type="InterPro" id="IPR001763">
    <property type="entry name" value="Rhodanese-like_dom"/>
</dbReference>
<feature type="domain" description="Rhodanese" evidence="9">
    <location>
        <begin position="366"/>
        <end position="472"/>
    </location>
</feature>
<comment type="function">
    <text evidence="7">Tyrosine protein phosphatase which functions as a dosage-dependent inducer of mitotic progression.</text>
</comment>
<evidence type="ECO:0000256" key="6">
    <source>
        <dbReference type="ARBA" id="ARBA00051722"/>
    </source>
</evidence>
<dbReference type="Proteomes" id="UP001497382">
    <property type="component" value="Unassembled WGS sequence"/>
</dbReference>
<evidence type="ECO:0000256" key="7">
    <source>
        <dbReference type="RuleBase" id="RU368028"/>
    </source>
</evidence>
<dbReference type="EC" id="3.1.3.48" evidence="7"/>
<keyword evidence="7" id="KW-0498">Mitosis</keyword>
<keyword evidence="11" id="KW-1185">Reference proteome</keyword>
<reference evidence="10 11" key="1">
    <citation type="submission" date="2024-04" db="EMBL/GenBank/DDBJ databases">
        <authorList>
            <person name="Rising A."/>
            <person name="Reimegard J."/>
            <person name="Sonavane S."/>
            <person name="Akerstrom W."/>
            <person name="Nylinder S."/>
            <person name="Hedman E."/>
            <person name="Kallberg Y."/>
        </authorList>
    </citation>
    <scope>NUCLEOTIDE SEQUENCE [LARGE SCALE GENOMIC DNA]</scope>
</reference>
<keyword evidence="5 7" id="KW-0131">Cell cycle</keyword>
<dbReference type="PANTHER" id="PTHR10828">
    <property type="entry name" value="M-PHASE INDUCER PHOSPHATASE DUAL SPECIFICITY PHOSPHATASE CDC25"/>
    <property type="match status" value="1"/>
</dbReference>
<gene>
    <name evidence="10" type="ORF">LARSCL_LOCUS4128</name>
</gene>
<evidence type="ECO:0000256" key="2">
    <source>
        <dbReference type="ARBA" id="ARBA00022618"/>
    </source>
</evidence>
<protein>
    <recommendedName>
        <fullName evidence="7">M-phase inducer phosphatase</fullName>
        <ecNumber evidence="7">3.1.3.48</ecNumber>
    </recommendedName>
</protein>
<feature type="region of interest" description="Disordered" evidence="8">
    <location>
        <begin position="113"/>
        <end position="144"/>
    </location>
</feature>
<dbReference type="PROSITE" id="PS50206">
    <property type="entry name" value="RHODANESE_3"/>
    <property type="match status" value="1"/>
</dbReference>
<evidence type="ECO:0000256" key="8">
    <source>
        <dbReference type="SAM" id="MobiDB-lite"/>
    </source>
</evidence>
<dbReference type="PANTHER" id="PTHR10828:SF17">
    <property type="entry name" value="PROTEIN-TYROSINE-PHOSPHATASE"/>
    <property type="match status" value="1"/>
</dbReference>
<dbReference type="FunFam" id="3.40.250.10:FF:000036">
    <property type="entry name" value="M-phase inducer phosphatase"/>
    <property type="match status" value="1"/>
</dbReference>
<accession>A0AAV1Z9Z9</accession>
<dbReference type="SUPFAM" id="SSF52821">
    <property type="entry name" value="Rhodanese/Cell cycle control phosphatase"/>
    <property type="match status" value="1"/>
</dbReference>
<organism evidence="10 11">
    <name type="scientific">Larinioides sclopetarius</name>
    <dbReference type="NCBI Taxonomy" id="280406"/>
    <lineage>
        <taxon>Eukaryota</taxon>
        <taxon>Metazoa</taxon>
        <taxon>Ecdysozoa</taxon>
        <taxon>Arthropoda</taxon>
        <taxon>Chelicerata</taxon>
        <taxon>Arachnida</taxon>
        <taxon>Araneae</taxon>
        <taxon>Araneomorphae</taxon>
        <taxon>Entelegynae</taxon>
        <taxon>Araneoidea</taxon>
        <taxon>Araneidae</taxon>
        <taxon>Larinioides</taxon>
    </lineage>
</organism>
<keyword evidence="2 7" id="KW-0132">Cell division</keyword>
<name>A0AAV1Z9Z9_9ARAC</name>
<dbReference type="PRINTS" id="PR00716">
    <property type="entry name" value="MPIPHPHTASE"/>
</dbReference>
<feature type="compositionally biased region" description="Basic and acidic residues" evidence="8">
    <location>
        <begin position="113"/>
        <end position="134"/>
    </location>
</feature>
<dbReference type="GO" id="GO:0010971">
    <property type="term" value="P:positive regulation of G2/M transition of mitotic cell cycle"/>
    <property type="evidence" value="ECO:0007669"/>
    <property type="project" value="TreeGrafter"/>
</dbReference>
<keyword evidence="3 7" id="KW-0378">Hydrolase</keyword>